<sequence>MANHADSLADIGRGGFALLDRFYGGGASVRAPKKPYNVPQQHAPIPSNKNVIDSKKAAEKYKGVVIVEYYKKKSAGWHF</sequence>
<evidence type="ECO:0000313" key="1">
    <source>
        <dbReference type="EMBL" id="KAL3727712.1"/>
    </source>
</evidence>
<reference evidence="1 2" key="1">
    <citation type="submission" date="2024-11" db="EMBL/GenBank/DDBJ databases">
        <title>Chromosome-level genome assembly of Eucalyptus globulus Labill. provides insights into its genome evolution.</title>
        <authorList>
            <person name="Li X."/>
        </authorList>
    </citation>
    <scope>NUCLEOTIDE SEQUENCE [LARGE SCALE GENOMIC DNA]</scope>
    <source>
        <strain evidence="1">CL2024</strain>
        <tissue evidence="1">Fresh tender leaves</tissue>
    </source>
</reference>
<proteinExistence type="predicted"/>
<gene>
    <name evidence="1" type="ORF">ACJRO7_032452</name>
</gene>
<dbReference type="Proteomes" id="UP001634007">
    <property type="component" value="Unassembled WGS sequence"/>
</dbReference>
<organism evidence="1 2">
    <name type="scientific">Eucalyptus globulus</name>
    <name type="common">Tasmanian blue gum</name>
    <dbReference type="NCBI Taxonomy" id="34317"/>
    <lineage>
        <taxon>Eukaryota</taxon>
        <taxon>Viridiplantae</taxon>
        <taxon>Streptophyta</taxon>
        <taxon>Embryophyta</taxon>
        <taxon>Tracheophyta</taxon>
        <taxon>Spermatophyta</taxon>
        <taxon>Magnoliopsida</taxon>
        <taxon>eudicotyledons</taxon>
        <taxon>Gunneridae</taxon>
        <taxon>Pentapetalae</taxon>
        <taxon>rosids</taxon>
        <taxon>malvids</taxon>
        <taxon>Myrtales</taxon>
        <taxon>Myrtaceae</taxon>
        <taxon>Myrtoideae</taxon>
        <taxon>Eucalypteae</taxon>
        <taxon>Eucalyptus</taxon>
    </lineage>
</organism>
<keyword evidence="2" id="KW-1185">Reference proteome</keyword>
<dbReference type="EMBL" id="JBJKBG010000008">
    <property type="protein sequence ID" value="KAL3727712.1"/>
    <property type="molecule type" value="Genomic_DNA"/>
</dbReference>
<name>A0ABD3JKV9_EUCGL</name>
<protein>
    <submittedName>
        <fullName evidence="1">Uncharacterized protein</fullName>
    </submittedName>
</protein>
<dbReference type="PANTHER" id="PTHR33484">
    <property type="entry name" value="BNAC07G33360D PROTEIN"/>
    <property type="match status" value="1"/>
</dbReference>
<evidence type="ECO:0000313" key="2">
    <source>
        <dbReference type="Proteomes" id="UP001634007"/>
    </source>
</evidence>
<dbReference type="AlphaFoldDB" id="A0ABD3JKV9"/>
<comment type="caution">
    <text evidence="1">The sequence shown here is derived from an EMBL/GenBank/DDBJ whole genome shotgun (WGS) entry which is preliminary data.</text>
</comment>
<accession>A0ABD3JKV9</accession>